<dbReference type="InterPro" id="IPR036678">
    <property type="entry name" value="MutS_con_dom_sf"/>
</dbReference>
<keyword evidence="4" id="KW-0238">DNA-binding</keyword>
<keyword evidence="1" id="KW-0547">Nucleotide-binding</keyword>
<dbReference type="Gene3D" id="3.40.50.300">
    <property type="entry name" value="P-loop containing nucleotide triphosphate hydrolases"/>
    <property type="match status" value="1"/>
</dbReference>
<dbReference type="InterPro" id="IPR027417">
    <property type="entry name" value="P-loop_NTPase"/>
</dbReference>
<feature type="domain" description="DNA mismatch repair protein MutS core" evidence="5">
    <location>
        <begin position="320"/>
        <end position="653"/>
    </location>
</feature>
<dbReference type="GO" id="GO:0030983">
    <property type="term" value="F:mismatched DNA binding"/>
    <property type="evidence" value="ECO:0007669"/>
    <property type="project" value="InterPro"/>
</dbReference>
<dbReference type="PANTHER" id="PTHR11361">
    <property type="entry name" value="DNA MISMATCH REPAIR PROTEIN MUTS FAMILY MEMBER"/>
    <property type="match status" value="1"/>
</dbReference>
<dbReference type="SMART" id="SM00534">
    <property type="entry name" value="MUTSac"/>
    <property type="match status" value="1"/>
</dbReference>
<dbReference type="SUPFAM" id="SSF55271">
    <property type="entry name" value="DNA repair protein MutS, domain I"/>
    <property type="match status" value="1"/>
</dbReference>
<dbReference type="SUPFAM" id="SSF52540">
    <property type="entry name" value="P-loop containing nucleoside triphosphate hydrolases"/>
    <property type="match status" value="1"/>
</dbReference>
<dbReference type="InterPro" id="IPR045076">
    <property type="entry name" value="MutS"/>
</dbReference>
<dbReference type="Gene3D" id="3.30.420.110">
    <property type="entry name" value="MutS, connector domain"/>
    <property type="match status" value="1"/>
</dbReference>
<dbReference type="InterPro" id="IPR016151">
    <property type="entry name" value="DNA_mismatch_repair_MutS_N"/>
</dbReference>
<keyword evidence="3" id="KW-0067">ATP-binding</keyword>
<dbReference type="InterPro" id="IPR017261">
    <property type="entry name" value="DNA_mismatch_repair_MutS/MSH"/>
</dbReference>
<dbReference type="Gene3D" id="3.40.1170.10">
    <property type="entry name" value="DNA repair protein MutS, domain I"/>
    <property type="match status" value="1"/>
</dbReference>
<evidence type="ECO:0000259" key="5">
    <source>
        <dbReference type="SMART" id="SM00533"/>
    </source>
</evidence>
<dbReference type="Gene3D" id="1.10.1420.10">
    <property type="match status" value="2"/>
</dbReference>
<evidence type="ECO:0000256" key="3">
    <source>
        <dbReference type="ARBA" id="ARBA00022840"/>
    </source>
</evidence>
<dbReference type="SUPFAM" id="SSF48334">
    <property type="entry name" value="DNA repair protein MutS, domain III"/>
    <property type="match status" value="1"/>
</dbReference>
<dbReference type="InterPro" id="IPR003615">
    <property type="entry name" value="HNH_nuc"/>
</dbReference>
<evidence type="ECO:0000256" key="1">
    <source>
        <dbReference type="ARBA" id="ARBA00022741"/>
    </source>
</evidence>
<feature type="domain" description="DNA mismatch repair proteins mutS family" evidence="6">
    <location>
        <begin position="687"/>
        <end position="877"/>
    </location>
</feature>
<dbReference type="PIRSF" id="PIRSF037677">
    <property type="entry name" value="DNA_mis_repair_Msh6"/>
    <property type="match status" value="1"/>
</dbReference>
<dbReference type="AlphaFoldDB" id="A0A6S6TDR4"/>
<evidence type="ECO:0000313" key="7">
    <source>
        <dbReference type="EMBL" id="CAA6816357.1"/>
    </source>
</evidence>
<dbReference type="SMART" id="SM00533">
    <property type="entry name" value="MUTSd"/>
    <property type="match status" value="1"/>
</dbReference>
<dbReference type="GO" id="GO:0006298">
    <property type="term" value="P:mismatch repair"/>
    <property type="evidence" value="ECO:0007669"/>
    <property type="project" value="InterPro"/>
</dbReference>
<dbReference type="Pfam" id="PF00488">
    <property type="entry name" value="MutS_V"/>
    <property type="match status" value="1"/>
</dbReference>
<dbReference type="GO" id="GO:0005829">
    <property type="term" value="C:cytosol"/>
    <property type="evidence" value="ECO:0007669"/>
    <property type="project" value="TreeGrafter"/>
</dbReference>
<keyword evidence="2" id="KW-0227">DNA damage</keyword>
<accession>A0A6S6TDR4</accession>
<sequence>MEISANILASKGKLLTEIYFELQKHFESKYGKDALVFMEIGTFFEVYEVNNDELKIGKAKEIAELLNIQLTRKSKAIVENSIRNPLLAGVPAVSIERYLARLISTKKYTIVMVKQKGVMPNVQRYVSNVISPGTNFEYQTQSIETHLVSLTIDENQGVFSVGYAAIDVTTGKTIVNEMHSSRDDKTYALDEVFNLLQTYNTAEVIITLQNKEIDKEWLHAYLELGQFSSSYNDKHCKVIYQNELFKRVYEINSFLSPIEYLDLERHPYTTEALAILIEFVIEHDEAIIEKMNRPNFLGENRYLYLGNNALEQLGVISKNKSEVTLLELIDKTSTAFGKRLLRERLLSPIMDKGLLEERYNLSEKLMSRSAQYDTHLKNIYDLERITRRIKLQKLHPVELTYIMMSLKAIANLFQDIQSDEVIIEESLIGQVNEFISFLEQTFNLDVCAKFRIDQINDNIFKNGVYPAIDNILKKQSNEIDKLETVSEHIDKLFEKDKPINSSKNGYADIGYLESEGYSINLTKNRFMLIEKDLKESFITIEGTHHFFKDFHYKHLKNAVKINANLFEEITQNFENNQVKLVSLVKERYVQTLLTLENRFSHLLDELISFIANIDVAISNAKCTKSMNLKRPLLQSNTNAYEAIGLRHPIIEANEQRGVYVANDIYLGEGIETNHNHITLDASNGTKVNGILLYGINSSGKSSLMKSIGLSVILAQAGFFVPATELKLGIYDQLFTRIVSQDNLYKGLSTFSVEMMELKNIFNRATERSLVLGDEISQGTETESGLAIVAGAILKLLELKSTFIFATHLHQLKNIEQLQKINSLILLHLGVSYDEPSDTLIYNRKLQLGMGSSLYGLEFAKSLHMDKNFLKNAYEIRENLLGKSSELKTLTHRKRSRYNKNLYVTQCALCEEKVEDVHHIAEQNLANDAGMIGSMDKNHKYNLIPLCKRHHNLVHEGKIHISGFVMTSKGIKLHYKEK</sequence>
<dbReference type="PANTHER" id="PTHR11361:SF99">
    <property type="entry name" value="DNA MISMATCH REPAIR PROTEIN"/>
    <property type="match status" value="1"/>
</dbReference>
<dbReference type="InterPro" id="IPR036187">
    <property type="entry name" value="DNA_mismatch_repair_MutS_sf"/>
</dbReference>
<evidence type="ECO:0000256" key="2">
    <source>
        <dbReference type="ARBA" id="ARBA00022763"/>
    </source>
</evidence>
<dbReference type="Pfam" id="PF01624">
    <property type="entry name" value="MutS_I"/>
    <property type="match status" value="1"/>
</dbReference>
<dbReference type="GO" id="GO:0005524">
    <property type="term" value="F:ATP binding"/>
    <property type="evidence" value="ECO:0007669"/>
    <property type="project" value="UniProtKB-KW"/>
</dbReference>
<gene>
    <name evidence="7" type="ORF">HELGO_WM19183</name>
</gene>
<name>A0A6S6TDR4_9BACT</name>
<dbReference type="GO" id="GO:0140664">
    <property type="term" value="F:ATP-dependent DNA damage sensor activity"/>
    <property type="evidence" value="ECO:0007669"/>
    <property type="project" value="InterPro"/>
</dbReference>
<dbReference type="InterPro" id="IPR007696">
    <property type="entry name" value="DNA_mismatch_repair_MutS_core"/>
</dbReference>
<dbReference type="CDD" id="cd00085">
    <property type="entry name" value="HNHc"/>
    <property type="match status" value="1"/>
</dbReference>
<evidence type="ECO:0000259" key="6">
    <source>
        <dbReference type="SMART" id="SM00534"/>
    </source>
</evidence>
<dbReference type="SUPFAM" id="SSF53150">
    <property type="entry name" value="DNA repair protein MutS, domain II"/>
    <property type="match status" value="1"/>
</dbReference>
<evidence type="ECO:0000256" key="4">
    <source>
        <dbReference type="ARBA" id="ARBA00023125"/>
    </source>
</evidence>
<reference evidence="7" key="1">
    <citation type="submission" date="2020-01" db="EMBL/GenBank/DDBJ databases">
        <authorList>
            <person name="Meier V. D."/>
            <person name="Meier V D."/>
        </authorList>
    </citation>
    <scope>NUCLEOTIDE SEQUENCE</scope>
    <source>
        <strain evidence="7">HLG_WM_MAG_03</strain>
    </source>
</reference>
<dbReference type="Pfam" id="PF05192">
    <property type="entry name" value="MutS_III"/>
    <property type="match status" value="1"/>
</dbReference>
<organism evidence="7">
    <name type="scientific">uncultured Sulfurovum sp</name>
    <dbReference type="NCBI Taxonomy" id="269237"/>
    <lineage>
        <taxon>Bacteria</taxon>
        <taxon>Pseudomonadati</taxon>
        <taxon>Campylobacterota</taxon>
        <taxon>Epsilonproteobacteria</taxon>
        <taxon>Campylobacterales</taxon>
        <taxon>Sulfurovaceae</taxon>
        <taxon>Sulfurovum</taxon>
        <taxon>environmental samples</taxon>
    </lineage>
</organism>
<protein>
    <submittedName>
        <fullName evidence="7">DNA mismatch repair protein MutS</fullName>
    </submittedName>
</protein>
<proteinExistence type="predicted"/>
<dbReference type="InterPro" id="IPR007695">
    <property type="entry name" value="DNA_mismatch_repair_MutS-lik_N"/>
</dbReference>
<dbReference type="InterPro" id="IPR000432">
    <property type="entry name" value="DNA_mismatch_repair_MutS_C"/>
</dbReference>
<dbReference type="EMBL" id="CACVAR010000263">
    <property type="protein sequence ID" value="CAA6816357.1"/>
    <property type="molecule type" value="Genomic_DNA"/>
</dbReference>